<evidence type="ECO:0000313" key="1">
    <source>
        <dbReference type="EMBL" id="GKV02700.1"/>
    </source>
</evidence>
<reference evidence="1 2" key="1">
    <citation type="journal article" date="2021" name="Commun. Biol.">
        <title>The genome of Shorea leprosula (Dipterocarpaceae) highlights the ecological relevance of drought in aseasonal tropical rainforests.</title>
        <authorList>
            <person name="Ng K.K.S."/>
            <person name="Kobayashi M.J."/>
            <person name="Fawcett J.A."/>
            <person name="Hatakeyama M."/>
            <person name="Paape T."/>
            <person name="Ng C.H."/>
            <person name="Ang C.C."/>
            <person name="Tnah L.H."/>
            <person name="Lee C.T."/>
            <person name="Nishiyama T."/>
            <person name="Sese J."/>
            <person name="O'Brien M.J."/>
            <person name="Copetti D."/>
            <person name="Mohd Noor M.I."/>
            <person name="Ong R.C."/>
            <person name="Putra M."/>
            <person name="Sireger I.Z."/>
            <person name="Indrioko S."/>
            <person name="Kosugi Y."/>
            <person name="Izuno A."/>
            <person name="Isagi Y."/>
            <person name="Lee S.L."/>
            <person name="Shimizu K.K."/>
        </authorList>
    </citation>
    <scope>NUCLEOTIDE SEQUENCE [LARGE SCALE GENOMIC DNA]</scope>
    <source>
        <strain evidence="1">214</strain>
    </source>
</reference>
<dbReference type="EMBL" id="BPVZ01000019">
    <property type="protein sequence ID" value="GKV02700.1"/>
    <property type="molecule type" value="Genomic_DNA"/>
</dbReference>
<proteinExistence type="predicted"/>
<protein>
    <submittedName>
        <fullName evidence="1">Uncharacterized protein</fullName>
    </submittedName>
</protein>
<keyword evidence="2" id="KW-1185">Reference proteome</keyword>
<sequence length="122" mass="13398">MLPCSGTSCEQTRQCSLLKHELRIAEVRDGKCKSPNCEMLGHKLRNPCTSTSCKHKRIGLRHITVAQLDSITAAQLDSTKAVQLVKGPARQHHSSPARQGRVAQLYSSKAVSQLDGMHRANL</sequence>
<dbReference type="Proteomes" id="UP001054252">
    <property type="component" value="Unassembled WGS sequence"/>
</dbReference>
<name>A0AAV5IV71_9ROSI</name>
<organism evidence="1 2">
    <name type="scientific">Rubroshorea leprosula</name>
    <dbReference type="NCBI Taxonomy" id="152421"/>
    <lineage>
        <taxon>Eukaryota</taxon>
        <taxon>Viridiplantae</taxon>
        <taxon>Streptophyta</taxon>
        <taxon>Embryophyta</taxon>
        <taxon>Tracheophyta</taxon>
        <taxon>Spermatophyta</taxon>
        <taxon>Magnoliopsida</taxon>
        <taxon>eudicotyledons</taxon>
        <taxon>Gunneridae</taxon>
        <taxon>Pentapetalae</taxon>
        <taxon>rosids</taxon>
        <taxon>malvids</taxon>
        <taxon>Malvales</taxon>
        <taxon>Dipterocarpaceae</taxon>
        <taxon>Rubroshorea</taxon>
    </lineage>
</organism>
<dbReference type="AlphaFoldDB" id="A0AAV5IV71"/>
<accession>A0AAV5IV71</accession>
<gene>
    <name evidence="1" type="ORF">SLEP1_g15098</name>
</gene>
<comment type="caution">
    <text evidence="1">The sequence shown here is derived from an EMBL/GenBank/DDBJ whole genome shotgun (WGS) entry which is preliminary data.</text>
</comment>
<evidence type="ECO:0000313" key="2">
    <source>
        <dbReference type="Proteomes" id="UP001054252"/>
    </source>
</evidence>